<evidence type="ECO:0000256" key="4">
    <source>
        <dbReference type="ARBA" id="ARBA00022679"/>
    </source>
</evidence>
<dbReference type="InterPro" id="IPR004498">
    <property type="entry name" value="Ribosomal_PrmA_MeTrfase"/>
</dbReference>
<dbReference type="InterPro" id="IPR029063">
    <property type="entry name" value="SAM-dependent_MTases_sf"/>
</dbReference>
<feature type="binding site" evidence="6">
    <location>
        <position position="139"/>
    </location>
    <ligand>
        <name>S-adenosyl-L-methionine</name>
        <dbReference type="ChEBI" id="CHEBI:59789"/>
    </ligand>
</feature>
<comment type="catalytic activity">
    <reaction evidence="6">
        <text>L-lysyl-[protein] + 3 S-adenosyl-L-methionine = N(6),N(6),N(6)-trimethyl-L-lysyl-[protein] + 3 S-adenosyl-L-homocysteine + 3 H(+)</text>
        <dbReference type="Rhea" id="RHEA:54192"/>
        <dbReference type="Rhea" id="RHEA-COMP:9752"/>
        <dbReference type="Rhea" id="RHEA-COMP:13826"/>
        <dbReference type="ChEBI" id="CHEBI:15378"/>
        <dbReference type="ChEBI" id="CHEBI:29969"/>
        <dbReference type="ChEBI" id="CHEBI:57856"/>
        <dbReference type="ChEBI" id="CHEBI:59789"/>
        <dbReference type="ChEBI" id="CHEBI:61961"/>
    </reaction>
</comment>
<dbReference type="KEGG" id="slw:BRW62_04935"/>
<keyword evidence="8" id="KW-1185">Reference proteome</keyword>
<keyword evidence="4 6" id="KW-0808">Transferase</keyword>
<sequence>MIQRWWEISVTCQAAAEEVVYWRLQCFGCEGVATQQQQGRILIQGYVPQQQITLLDIAALGVWIEQDVVAQGYLPPKLQWQLVNEQDWAHSWQAYWHPLPVGDRLLICPAWEDPAIDEQRFLLKLDPGMAFGTGTHATTQLCLEALEMQLDDTFAPLPPTVIADIGCGSGILSIAALLLGATKVYAVDVSDLAVIATQRGAALNHISPEQLVVAQGSWEQVPEPVDGIVCNILASVIMELVPQWTPLLKPKMWGIFSGILLEQADQVAAVLEQQGWSLGSVWRRQEWCCLNARFEPNAYR</sequence>
<dbReference type="HAMAP" id="MF_00735">
    <property type="entry name" value="Methyltr_PrmA"/>
    <property type="match status" value="1"/>
</dbReference>
<dbReference type="GO" id="GO:0016279">
    <property type="term" value="F:protein-lysine N-methyltransferase activity"/>
    <property type="evidence" value="ECO:0007669"/>
    <property type="project" value="RHEA"/>
</dbReference>
<dbReference type="SUPFAM" id="SSF53335">
    <property type="entry name" value="S-adenosyl-L-methionine-dependent methyltransferases"/>
    <property type="match status" value="1"/>
</dbReference>
<evidence type="ECO:0000256" key="6">
    <source>
        <dbReference type="HAMAP-Rule" id="MF_00735"/>
    </source>
</evidence>
<dbReference type="Gene3D" id="3.40.50.150">
    <property type="entry name" value="Vaccinia Virus protein VP39"/>
    <property type="match status" value="1"/>
</dbReference>
<dbReference type="RefSeq" id="WP_099798558.1">
    <property type="nucleotide sequence ID" value="NZ_CP018092.1"/>
</dbReference>
<evidence type="ECO:0000313" key="8">
    <source>
        <dbReference type="Proteomes" id="UP000231057"/>
    </source>
</evidence>
<keyword evidence="2 6" id="KW-0963">Cytoplasm</keyword>
<evidence type="ECO:0000313" key="7">
    <source>
        <dbReference type="EMBL" id="ATS18207.1"/>
    </source>
</evidence>
<proteinExistence type="inferred from homology"/>
<dbReference type="EMBL" id="CP018092">
    <property type="protein sequence ID" value="ATS18207.1"/>
    <property type="molecule type" value="Genomic_DNA"/>
</dbReference>
<dbReference type="PIRSF" id="PIRSF000401">
    <property type="entry name" value="RPL11_MTase"/>
    <property type="match status" value="1"/>
</dbReference>
<keyword evidence="5 6" id="KW-0949">S-adenosyl-L-methionine</keyword>
<gene>
    <name evidence="6" type="primary">prmA</name>
    <name evidence="7" type="ORF">BRW62_04935</name>
</gene>
<keyword evidence="7" id="KW-0687">Ribonucleoprotein</keyword>
<dbReference type="GO" id="GO:0005840">
    <property type="term" value="C:ribosome"/>
    <property type="evidence" value="ECO:0007669"/>
    <property type="project" value="UniProtKB-KW"/>
</dbReference>
<reference evidence="8" key="2">
    <citation type="journal article" date="2022" name="Front. Microbiol.">
        <title>Comparative Genomic Analysis Revealed Distinct Molecular Components and Organization of CO2-Concentrating Mechanism in Thermophilic Cyanobacteria.</title>
        <authorList>
            <person name="Tang J."/>
            <person name="Zhou H."/>
            <person name="Yao D."/>
            <person name="Riaz S."/>
            <person name="You D."/>
            <person name="Klepacz-Smolka A."/>
            <person name="Daroch M."/>
        </authorList>
    </citation>
    <scope>NUCLEOTIDE SEQUENCE [LARGE SCALE GENOMIC DNA]</scope>
    <source>
        <strain evidence="8">PCC 6715</strain>
    </source>
</reference>
<comment type="subcellular location">
    <subcellularLocation>
        <location evidence="6">Cytoplasm</location>
    </subcellularLocation>
</comment>
<evidence type="ECO:0000256" key="1">
    <source>
        <dbReference type="ARBA" id="ARBA00009741"/>
    </source>
</evidence>
<comment type="function">
    <text evidence="6">Methylates ribosomal protein L11.</text>
</comment>
<keyword evidence="7" id="KW-0689">Ribosomal protein</keyword>
<dbReference type="OrthoDB" id="9785995at2"/>
<reference evidence="7 8" key="1">
    <citation type="submission" date="2016-11" db="EMBL/GenBank/DDBJ databases">
        <title>Complete genome sequence of thermophilic cyanobacteria strain Synechococcus sp. PCC6715.</title>
        <authorList>
            <person name="Tang J."/>
            <person name="Daroch M."/>
            <person name="Liang Y."/>
            <person name="Jiang D."/>
            <person name="Shah M."/>
        </authorList>
    </citation>
    <scope>NUCLEOTIDE SEQUENCE [LARGE SCALE GENOMIC DNA]</scope>
    <source>
        <strain evidence="7 8">PCC 6715</strain>
    </source>
</reference>
<dbReference type="Pfam" id="PF06325">
    <property type="entry name" value="PrmA"/>
    <property type="match status" value="1"/>
</dbReference>
<evidence type="ECO:0000256" key="3">
    <source>
        <dbReference type="ARBA" id="ARBA00022603"/>
    </source>
</evidence>
<accession>A0A2D2Q1S4</accession>
<name>A0A2D2Q1S4_PARLV</name>
<comment type="similarity">
    <text evidence="1 6">Belongs to the methyltransferase superfamily. PrmA family.</text>
</comment>
<dbReference type="GO" id="GO:0005737">
    <property type="term" value="C:cytoplasm"/>
    <property type="evidence" value="ECO:0007669"/>
    <property type="project" value="UniProtKB-SubCell"/>
</dbReference>
<dbReference type="Proteomes" id="UP000231057">
    <property type="component" value="Chromosome"/>
</dbReference>
<evidence type="ECO:0000256" key="5">
    <source>
        <dbReference type="ARBA" id="ARBA00022691"/>
    </source>
</evidence>
<dbReference type="GO" id="GO:0032259">
    <property type="term" value="P:methylation"/>
    <property type="evidence" value="ECO:0007669"/>
    <property type="project" value="UniProtKB-KW"/>
</dbReference>
<dbReference type="EC" id="2.1.1.-" evidence="6"/>
<feature type="binding site" evidence="6">
    <location>
        <position position="231"/>
    </location>
    <ligand>
        <name>S-adenosyl-L-methionine</name>
        <dbReference type="ChEBI" id="CHEBI:59789"/>
    </ligand>
</feature>
<dbReference type="InterPro" id="IPR050078">
    <property type="entry name" value="Ribosomal_L11_MeTrfase_PrmA"/>
</dbReference>
<organism evidence="7 8">
    <name type="scientific">Parathermosynechococcus lividus PCC 6715</name>
    <dbReference type="NCBI Taxonomy" id="1917166"/>
    <lineage>
        <taxon>Bacteria</taxon>
        <taxon>Bacillati</taxon>
        <taxon>Cyanobacteriota</taxon>
        <taxon>Cyanophyceae</taxon>
        <taxon>Acaryochloridales</taxon>
        <taxon>Thermosynechococcaceae</taxon>
        <taxon>Parathermosynechococcus</taxon>
    </lineage>
</organism>
<dbReference type="PANTHER" id="PTHR43648:SF1">
    <property type="entry name" value="ELECTRON TRANSFER FLAVOPROTEIN BETA SUBUNIT LYSINE METHYLTRANSFERASE"/>
    <property type="match status" value="1"/>
</dbReference>
<keyword evidence="3 6" id="KW-0489">Methyltransferase</keyword>
<dbReference type="AlphaFoldDB" id="A0A2D2Q1S4"/>
<dbReference type="CDD" id="cd02440">
    <property type="entry name" value="AdoMet_MTases"/>
    <property type="match status" value="1"/>
</dbReference>
<feature type="binding site" evidence="6">
    <location>
        <position position="166"/>
    </location>
    <ligand>
        <name>S-adenosyl-L-methionine</name>
        <dbReference type="ChEBI" id="CHEBI:59789"/>
    </ligand>
</feature>
<protein>
    <recommendedName>
        <fullName evidence="6">Ribosomal protein L11 methyltransferase</fullName>
        <shortName evidence="6">L11 Mtase</shortName>
        <ecNumber evidence="6">2.1.1.-</ecNumber>
    </recommendedName>
</protein>
<dbReference type="PANTHER" id="PTHR43648">
    <property type="entry name" value="ELECTRON TRANSFER FLAVOPROTEIN BETA SUBUNIT LYSINE METHYLTRANSFERASE"/>
    <property type="match status" value="1"/>
</dbReference>
<feature type="binding site" evidence="6">
    <location>
        <position position="188"/>
    </location>
    <ligand>
        <name>S-adenosyl-L-methionine</name>
        <dbReference type="ChEBI" id="CHEBI:59789"/>
    </ligand>
</feature>
<dbReference type="NCBIfam" id="TIGR00406">
    <property type="entry name" value="prmA"/>
    <property type="match status" value="1"/>
</dbReference>
<evidence type="ECO:0000256" key="2">
    <source>
        <dbReference type="ARBA" id="ARBA00022490"/>
    </source>
</evidence>